<organism evidence="2 3">
    <name type="scientific">Scophthalmus maximus</name>
    <name type="common">Turbot</name>
    <name type="synonym">Psetta maxima</name>
    <dbReference type="NCBI Taxonomy" id="52904"/>
    <lineage>
        <taxon>Eukaryota</taxon>
        <taxon>Metazoa</taxon>
        <taxon>Chordata</taxon>
        <taxon>Craniata</taxon>
        <taxon>Vertebrata</taxon>
        <taxon>Euteleostomi</taxon>
        <taxon>Actinopterygii</taxon>
        <taxon>Neopterygii</taxon>
        <taxon>Teleostei</taxon>
        <taxon>Neoteleostei</taxon>
        <taxon>Acanthomorphata</taxon>
        <taxon>Carangaria</taxon>
        <taxon>Pleuronectiformes</taxon>
        <taxon>Pleuronectoidei</taxon>
        <taxon>Scophthalmidae</taxon>
        <taxon>Scophthalmus</taxon>
    </lineage>
</organism>
<accession>A0A6A4TA42</accession>
<protein>
    <submittedName>
        <fullName evidence="2">Uncharacterized protein</fullName>
    </submittedName>
</protein>
<comment type="caution">
    <text evidence="2">The sequence shown here is derived from an EMBL/GenBank/DDBJ whole genome shotgun (WGS) entry which is preliminary data.</text>
</comment>
<proteinExistence type="predicted"/>
<name>A0A6A4TA42_SCOMX</name>
<feature type="region of interest" description="Disordered" evidence="1">
    <location>
        <begin position="1"/>
        <end position="20"/>
    </location>
</feature>
<reference evidence="2 3" key="1">
    <citation type="submission" date="2019-06" db="EMBL/GenBank/DDBJ databases">
        <title>Draft genomes of female and male turbot (Scophthalmus maximus).</title>
        <authorList>
            <person name="Xu H."/>
            <person name="Xu X.-W."/>
            <person name="Shao C."/>
            <person name="Chen S."/>
        </authorList>
    </citation>
    <scope>NUCLEOTIDE SEQUENCE [LARGE SCALE GENOMIC DNA]</scope>
    <source>
        <strain evidence="2">Ysfricsl-2016a</strain>
        <tissue evidence="2">Blood</tissue>
    </source>
</reference>
<evidence type="ECO:0000313" key="2">
    <source>
        <dbReference type="EMBL" id="KAF0041719.1"/>
    </source>
</evidence>
<dbReference type="Proteomes" id="UP000438429">
    <property type="component" value="Unassembled WGS sequence"/>
</dbReference>
<feature type="region of interest" description="Disordered" evidence="1">
    <location>
        <begin position="52"/>
        <end position="77"/>
    </location>
</feature>
<dbReference type="EMBL" id="VEVO01000005">
    <property type="protein sequence ID" value="KAF0041719.1"/>
    <property type="molecule type" value="Genomic_DNA"/>
</dbReference>
<dbReference type="AlphaFoldDB" id="A0A6A4TA42"/>
<gene>
    <name evidence="2" type="ORF">F2P81_005251</name>
</gene>
<sequence>MGAGHPSLTEKKGNKDEMQLLQRETDDASRIEIGLESSLGFSDICSRIATDATTASDVNTGSRPRTRTGGKPPEDSSMFKPYATCTFCRSTRPTGYGLEALTFQS</sequence>
<evidence type="ECO:0000256" key="1">
    <source>
        <dbReference type="SAM" id="MobiDB-lite"/>
    </source>
</evidence>
<feature type="compositionally biased region" description="Polar residues" evidence="1">
    <location>
        <begin position="52"/>
        <end position="63"/>
    </location>
</feature>
<feature type="compositionally biased region" description="Basic and acidic residues" evidence="1">
    <location>
        <begin position="8"/>
        <end position="20"/>
    </location>
</feature>
<evidence type="ECO:0000313" key="3">
    <source>
        <dbReference type="Proteomes" id="UP000438429"/>
    </source>
</evidence>